<evidence type="ECO:0000313" key="1">
    <source>
        <dbReference type="EMBL" id="CAB3660922.1"/>
    </source>
</evidence>
<gene>
    <name evidence="1" type="ORF">LMG26845_03268</name>
</gene>
<keyword evidence="2" id="KW-1185">Reference proteome</keyword>
<dbReference type="EMBL" id="CADIJR010000031">
    <property type="protein sequence ID" value="CAB3660922.1"/>
    <property type="molecule type" value="Genomic_DNA"/>
</dbReference>
<proteinExistence type="predicted"/>
<accession>A0A6J5ABI7</accession>
<evidence type="ECO:0000313" key="2">
    <source>
        <dbReference type="Proteomes" id="UP000507979"/>
    </source>
</evidence>
<dbReference type="Proteomes" id="UP000507979">
    <property type="component" value="Unassembled WGS sequence"/>
</dbReference>
<sequence length="245" mass="27539">MININKIKHLIPAFFYCSGVGERFSGDDWAIDYELDLDEEFNTEISNLQGGVSLLNDALQRNDLIAAKYALIEMRVASLSLYGFFMNIYDDVERVGWVGREGVVISKGCASFASCNGCEDVYFQVKNINNIKWLFLRLYDCSGGRRVFFSERGGVGCKADLDEKLSNDIADFQMSLNFLENSLREGDAIKVVVFLGKVRDSSLALSGFFKNIFDDIDKNAWSDAAKLPAIPEGYALPESYNYPKR</sequence>
<name>A0A6J5ABI7_9BURK</name>
<dbReference type="Gene3D" id="6.10.290.10">
    <property type="match status" value="2"/>
</dbReference>
<dbReference type="AlphaFoldDB" id="A0A6J5ABI7"/>
<protein>
    <submittedName>
        <fullName evidence="1">Uncharacterized protein</fullName>
    </submittedName>
</protein>
<organism evidence="1 2">
    <name type="scientific">Achromobacter insuavis</name>
    <dbReference type="NCBI Taxonomy" id="1287735"/>
    <lineage>
        <taxon>Bacteria</taxon>
        <taxon>Pseudomonadati</taxon>
        <taxon>Pseudomonadota</taxon>
        <taxon>Betaproteobacteria</taxon>
        <taxon>Burkholderiales</taxon>
        <taxon>Alcaligenaceae</taxon>
        <taxon>Achromobacter</taxon>
    </lineage>
</organism>
<reference evidence="1 2" key="1">
    <citation type="submission" date="2020-04" db="EMBL/GenBank/DDBJ databases">
        <authorList>
            <person name="De Canck E."/>
        </authorList>
    </citation>
    <scope>NUCLEOTIDE SEQUENCE [LARGE SCALE GENOMIC DNA]</scope>
    <source>
        <strain evidence="1 2">LMG 26845</strain>
    </source>
</reference>